<evidence type="ECO:0000256" key="8">
    <source>
        <dbReference type="ARBA" id="ARBA00023065"/>
    </source>
</evidence>
<dbReference type="GO" id="GO:0006879">
    <property type="term" value="P:intracellular iron ion homeostasis"/>
    <property type="evidence" value="ECO:0007669"/>
    <property type="project" value="TreeGrafter"/>
</dbReference>
<evidence type="ECO:0000256" key="6">
    <source>
        <dbReference type="ARBA" id="ARBA00022989"/>
    </source>
</evidence>
<keyword evidence="7" id="KW-0560">Oxidoreductase</keyword>
<keyword evidence="8" id="KW-0406">Ion transport</keyword>
<dbReference type="GO" id="GO:0015677">
    <property type="term" value="P:copper ion import"/>
    <property type="evidence" value="ECO:0007669"/>
    <property type="project" value="TreeGrafter"/>
</dbReference>
<feature type="transmembrane region" description="Helical" evidence="10">
    <location>
        <begin position="28"/>
        <end position="50"/>
    </location>
</feature>
<evidence type="ECO:0000256" key="3">
    <source>
        <dbReference type="ARBA" id="ARBA00022448"/>
    </source>
</evidence>
<dbReference type="SFLD" id="SFLDS00052">
    <property type="entry name" value="Ferric_Reductase_Domain"/>
    <property type="match status" value="1"/>
</dbReference>
<proteinExistence type="inferred from homology"/>
<dbReference type="Pfam" id="PF08022">
    <property type="entry name" value="FAD_binding_8"/>
    <property type="match status" value="1"/>
</dbReference>
<accession>A0AAD4KHI7</accession>
<keyword evidence="6 10" id="KW-1133">Transmembrane helix</keyword>
<feature type="transmembrane region" description="Helical" evidence="10">
    <location>
        <begin position="284"/>
        <end position="306"/>
    </location>
</feature>
<evidence type="ECO:0000313" key="13">
    <source>
        <dbReference type="Proteomes" id="UP001201262"/>
    </source>
</evidence>
<feature type="transmembrane region" description="Helical" evidence="10">
    <location>
        <begin position="190"/>
        <end position="211"/>
    </location>
</feature>
<dbReference type="GO" id="GO:0000293">
    <property type="term" value="F:ferric-chelate reductase activity"/>
    <property type="evidence" value="ECO:0007669"/>
    <property type="project" value="UniProtKB-ARBA"/>
</dbReference>
<dbReference type="RefSeq" id="XP_046068475.1">
    <property type="nucleotide sequence ID" value="XM_046219123.1"/>
</dbReference>
<feature type="transmembrane region" description="Helical" evidence="10">
    <location>
        <begin position="257"/>
        <end position="277"/>
    </location>
</feature>
<dbReference type="InterPro" id="IPR013130">
    <property type="entry name" value="Fe3_Rdtase_TM_dom"/>
</dbReference>
<protein>
    <submittedName>
        <fullName evidence="12">Ferric reductase like transmembrane component-domain-containing protein</fullName>
    </submittedName>
</protein>
<evidence type="ECO:0000313" key="12">
    <source>
        <dbReference type="EMBL" id="KAH8692602.1"/>
    </source>
</evidence>
<reference evidence="12" key="1">
    <citation type="submission" date="2021-12" db="EMBL/GenBank/DDBJ databases">
        <title>Convergent genome expansion in fungi linked to evolution of root-endophyte symbiosis.</title>
        <authorList>
            <consortium name="DOE Joint Genome Institute"/>
            <person name="Ke Y.-H."/>
            <person name="Bonito G."/>
            <person name="Liao H.-L."/>
            <person name="Looney B."/>
            <person name="Rojas-Flechas A."/>
            <person name="Nash J."/>
            <person name="Hameed K."/>
            <person name="Schadt C."/>
            <person name="Martin F."/>
            <person name="Crous P.W."/>
            <person name="Miettinen O."/>
            <person name="Magnuson J.K."/>
            <person name="Labbe J."/>
            <person name="Jacobson D."/>
            <person name="Doktycz M.J."/>
            <person name="Veneault-Fourrey C."/>
            <person name="Kuo A."/>
            <person name="Mondo S."/>
            <person name="Calhoun S."/>
            <person name="Riley R."/>
            <person name="Ohm R."/>
            <person name="LaButti K."/>
            <person name="Andreopoulos B."/>
            <person name="Pangilinan J."/>
            <person name="Nolan M."/>
            <person name="Tritt A."/>
            <person name="Clum A."/>
            <person name="Lipzen A."/>
            <person name="Daum C."/>
            <person name="Barry K."/>
            <person name="Grigoriev I.V."/>
            <person name="Vilgalys R."/>
        </authorList>
    </citation>
    <scope>NUCLEOTIDE SEQUENCE</scope>
    <source>
        <strain evidence="12">PMI_201</strain>
    </source>
</reference>
<keyword evidence="3" id="KW-0813">Transport</keyword>
<dbReference type="SFLD" id="SFLDG01168">
    <property type="entry name" value="Ferric_reductase_subgroup_(FRE"/>
    <property type="match status" value="1"/>
</dbReference>
<dbReference type="GeneID" id="70249410"/>
<dbReference type="PANTHER" id="PTHR32361:SF27">
    <property type="entry name" value="FAD-BINDING FR-TYPE DOMAIN-CONTAINING PROTEIN-RELATED"/>
    <property type="match status" value="1"/>
</dbReference>
<comment type="caution">
    <text evidence="12">The sequence shown here is derived from an EMBL/GenBank/DDBJ whole genome shotgun (WGS) entry which is preliminary data.</text>
</comment>
<feature type="transmembrane region" description="Helical" evidence="10">
    <location>
        <begin position="148"/>
        <end position="170"/>
    </location>
</feature>
<dbReference type="InterPro" id="IPR051410">
    <property type="entry name" value="Ferric/Cupric_Reductase"/>
</dbReference>
<evidence type="ECO:0000256" key="9">
    <source>
        <dbReference type="ARBA" id="ARBA00023136"/>
    </source>
</evidence>
<dbReference type="CDD" id="cd06186">
    <property type="entry name" value="NOX_Duox_like_FAD_NADP"/>
    <property type="match status" value="1"/>
</dbReference>
<evidence type="ECO:0000256" key="7">
    <source>
        <dbReference type="ARBA" id="ARBA00023002"/>
    </source>
</evidence>
<feature type="transmembrane region" description="Helical" evidence="10">
    <location>
        <begin position="223"/>
        <end position="245"/>
    </location>
</feature>
<comment type="subcellular location">
    <subcellularLocation>
        <location evidence="1">Membrane</location>
        <topology evidence="1">Multi-pass membrane protein</topology>
    </subcellularLocation>
</comment>
<name>A0AAD4KHI7_9EURO</name>
<keyword evidence="4 10" id="KW-0812">Transmembrane</keyword>
<gene>
    <name evidence="12" type="ORF">BGW36DRAFT_409839</name>
</gene>
<comment type="similarity">
    <text evidence="2">Belongs to the ferric reductase (FRE) family.</text>
</comment>
<dbReference type="PANTHER" id="PTHR32361">
    <property type="entry name" value="FERRIC/CUPRIC REDUCTASE TRANSMEMBRANE COMPONENT"/>
    <property type="match status" value="1"/>
</dbReference>
<dbReference type="Pfam" id="PF08030">
    <property type="entry name" value="NAD_binding_6"/>
    <property type="match status" value="1"/>
</dbReference>
<evidence type="ECO:0000256" key="10">
    <source>
        <dbReference type="SAM" id="Phobius"/>
    </source>
</evidence>
<evidence type="ECO:0000256" key="1">
    <source>
        <dbReference type="ARBA" id="ARBA00004141"/>
    </source>
</evidence>
<dbReference type="Gene3D" id="3.40.50.80">
    <property type="entry name" value="Nucleotide-binding domain of ferredoxin-NADP reductase (FNR) module"/>
    <property type="match status" value="1"/>
</dbReference>
<evidence type="ECO:0000259" key="11">
    <source>
        <dbReference type="PROSITE" id="PS51384"/>
    </source>
</evidence>
<dbReference type="InterPro" id="IPR013112">
    <property type="entry name" value="FAD-bd_8"/>
</dbReference>
<evidence type="ECO:0000256" key="4">
    <source>
        <dbReference type="ARBA" id="ARBA00022692"/>
    </source>
</evidence>
<feature type="domain" description="FAD-binding FR-type" evidence="11">
    <location>
        <begin position="297"/>
        <end position="439"/>
    </location>
</feature>
<keyword evidence="9 10" id="KW-0472">Membrane</keyword>
<keyword evidence="13" id="KW-1185">Reference proteome</keyword>
<dbReference type="AlphaFoldDB" id="A0AAD4KHI7"/>
<sequence>MERTHSKSTSNRNHSGHNRNPESTMDIVLVYVPIMALLGLTIVLFIYRLWSDLLNRQRLHLALHYPCQNPLSQPSYIKAKLNRHLIYAPLFNRRHNREFRICRRRVHMGTIPTRLETLLIFSYVVLNVVFCLITIDRSKGLATSLHRLSSTSGTLAVVNLVPLVITAARNNPLIPLLRLPFDTFNLVHRWLGRTIVAEAIIHTLAVILNMGQKRGWQMVPHTLFNIPFYIFGFVATASFLVILLHSLSPFRHAFYEFFLHSHIVLAIASFVGLWHHLAHFMQRWIFLAALIAWGIDRMFRLGTVLWKNCGKRLTKANIQLLPGDVARVDVSATRPGNFTAGQFMFLYIPALGLWTSHPFSAAWKSVKRPRSFHSEKSNDSFKTLLGGNSIGQEGTTVSFLIRKKGGFTKKMMKSLGTAHGRKINVLALAEGPYEAGGVHSYDSYGTTLLIAGGIGITHPISYLRELVNGFTNRSVATRRITLLWVVRSIDHLQWVQPWMNYILNHPALQGAVTFSSRSTNPRDPGYFVDDDAYFQQTLSLSIHVHLTSYYSSDTNFTSNPVDSGSADCSSLLSHDEDNSNADFDPIDASVFSENISLPSHRSISSLSSSYRYSYPSNPDDLSNRPSLTSLINDYNHHHDEYNNNQSSKTTYGRNNINDYSNCYNHYDHAKSLKTQDWTKLTTAPITISLGKPLFRQLLEREMAQQVGAMAVSVCGPGGMSDEVRKAVREVQGRKAVDLFEESFSW</sequence>
<dbReference type="EMBL" id="JAJTJA010000010">
    <property type="protein sequence ID" value="KAH8692602.1"/>
    <property type="molecule type" value="Genomic_DNA"/>
</dbReference>
<evidence type="ECO:0000256" key="2">
    <source>
        <dbReference type="ARBA" id="ARBA00006278"/>
    </source>
</evidence>
<dbReference type="SUPFAM" id="SSF52343">
    <property type="entry name" value="Ferredoxin reductase-like, C-terminal NADP-linked domain"/>
    <property type="match status" value="1"/>
</dbReference>
<dbReference type="InterPro" id="IPR039261">
    <property type="entry name" value="FNR_nucleotide-bd"/>
</dbReference>
<dbReference type="InterPro" id="IPR017927">
    <property type="entry name" value="FAD-bd_FR_type"/>
</dbReference>
<dbReference type="PROSITE" id="PS51384">
    <property type="entry name" value="FAD_FR"/>
    <property type="match status" value="1"/>
</dbReference>
<dbReference type="GO" id="GO:0006826">
    <property type="term" value="P:iron ion transport"/>
    <property type="evidence" value="ECO:0007669"/>
    <property type="project" value="TreeGrafter"/>
</dbReference>
<evidence type="ECO:0000256" key="5">
    <source>
        <dbReference type="ARBA" id="ARBA00022982"/>
    </source>
</evidence>
<keyword evidence="5" id="KW-0249">Electron transport</keyword>
<organism evidence="12 13">
    <name type="scientific">Talaromyces proteolyticus</name>
    <dbReference type="NCBI Taxonomy" id="1131652"/>
    <lineage>
        <taxon>Eukaryota</taxon>
        <taxon>Fungi</taxon>
        <taxon>Dikarya</taxon>
        <taxon>Ascomycota</taxon>
        <taxon>Pezizomycotina</taxon>
        <taxon>Eurotiomycetes</taxon>
        <taxon>Eurotiomycetidae</taxon>
        <taxon>Eurotiales</taxon>
        <taxon>Trichocomaceae</taxon>
        <taxon>Talaromyces</taxon>
        <taxon>Talaromyces sect. Bacilispori</taxon>
    </lineage>
</organism>
<dbReference type="InterPro" id="IPR013121">
    <property type="entry name" value="Fe_red_NAD-bd_6"/>
</dbReference>
<feature type="transmembrane region" description="Helical" evidence="10">
    <location>
        <begin position="118"/>
        <end position="136"/>
    </location>
</feature>
<dbReference type="GO" id="GO:0005886">
    <property type="term" value="C:plasma membrane"/>
    <property type="evidence" value="ECO:0007669"/>
    <property type="project" value="TreeGrafter"/>
</dbReference>
<dbReference type="Proteomes" id="UP001201262">
    <property type="component" value="Unassembled WGS sequence"/>
</dbReference>
<dbReference type="Pfam" id="PF01794">
    <property type="entry name" value="Ferric_reduct"/>
    <property type="match status" value="1"/>
</dbReference>